<dbReference type="Gene3D" id="1.10.540.10">
    <property type="entry name" value="Acyl-CoA dehydrogenase/oxidase, N-terminal domain"/>
    <property type="match status" value="1"/>
</dbReference>
<proteinExistence type="predicted"/>
<feature type="compositionally biased region" description="Low complexity" evidence="1">
    <location>
        <begin position="67"/>
        <end position="79"/>
    </location>
</feature>
<dbReference type="InterPro" id="IPR009100">
    <property type="entry name" value="AcylCoA_DH/oxidase_NM_dom_sf"/>
</dbReference>
<dbReference type="GO" id="GO:0016627">
    <property type="term" value="F:oxidoreductase activity, acting on the CH-CH group of donors"/>
    <property type="evidence" value="ECO:0007669"/>
    <property type="project" value="InterPro"/>
</dbReference>
<reference evidence="2 3" key="1">
    <citation type="submission" date="2019-09" db="EMBL/GenBank/DDBJ databases">
        <authorList>
            <person name="Ou C."/>
        </authorList>
    </citation>
    <scope>NUCLEOTIDE SEQUENCE [LARGE SCALE GENOMIC DNA]</scope>
    <source>
        <strain evidence="2">S2</strain>
        <tissue evidence="2">Leaf</tissue>
    </source>
</reference>
<dbReference type="GO" id="GO:0042752">
    <property type="term" value="P:regulation of circadian rhythm"/>
    <property type="evidence" value="ECO:0007669"/>
    <property type="project" value="InterPro"/>
</dbReference>
<evidence type="ECO:0000313" key="3">
    <source>
        <dbReference type="Proteomes" id="UP000327157"/>
    </source>
</evidence>
<feature type="compositionally biased region" description="Polar residues" evidence="1">
    <location>
        <begin position="278"/>
        <end position="297"/>
    </location>
</feature>
<dbReference type="PANTHER" id="PTHR34798:SF2">
    <property type="entry name" value="PROTEIN TIME FOR COFFEE"/>
    <property type="match status" value="1"/>
</dbReference>
<dbReference type="AlphaFoldDB" id="A0A5N5GGF8"/>
<dbReference type="InterPro" id="IPR039317">
    <property type="entry name" value="TIC"/>
</dbReference>
<feature type="region of interest" description="Disordered" evidence="1">
    <location>
        <begin position="55"/>
        <end position="79"/>
    </location>
</feature>
<dbReference type="OrthoDB" id="538336at2759"/>
<dbReference type="GO" id="GO:0050660">
    <property type="term" value="F:flavin adenine dinucleotide binding"/>
    <property type="evidence" value="ECO:0007669"/>
    <property type="project" value="InterPro"/>
</dbReference>
<dbReference type="SUPFAM" id="SSF56645">
    <property type="entry name" value="Acyl-CoA dehydrogenase NM domain-like"/>
    <property type="match status" value="1"/>
</dbReference>
<dbReference type="EMBL" id="SMOL01000458">
    <property type="protein sequence ID" value="KAB2612931.1"/>
    <property type="molecule type" value="Genomic_DNA"/>
</dbReference>
<dbReference type="InterPro" id="IPR037069">
    <property type="entry name" value="AcylCoA_DH/ox_N_sf"/>
</dbReference>
<evidence type="ECO:0000256" key="1">
    <source>
        <dbReference type="SAM" id="MobiDB-lite"/>
    </source>
</evidence>
<protein>
    <submittedName>
        <fullName evidence="2">Acyl-coenzyme A oxidase 2</fullName>
    </submittedName>
</protein>
<keyword evidence="3" id="KW-1185">Reference proteome</keyword>
<accession>A0A5N5GGF8</accession>
<comment type="caution">
    <text evidence="2">The sequence shown here is derived from an EMBL/GenBank/DDBJ whole genome shotgun (WGS) entry which is preliminary data.</text>
</comment>
<dbReference type="Gene3D" id="2.40.110.10">
    <property type="entry name" value="Butyryl-CoA Dehydrogenase, subunit A, domain 2"/>
    <property type="match status" value="1"/>
</dbReference>
<gene>
    <name evidence="2" type="ORF">D8674_035247</name>
</gene>
<feature type="region of interest" description="Disordered" evidence="1">
    <location>
        <begin position="266"/>
        <end position="302"/>
    </location>
</feature>
<evidence type="ECO:0000313" key="2">
    <source>
        <dbReference type="EMBL" id="KAB2612931.1"/>
    </source>
</evidence>
<reference evidence="2 3" key="3">
    <citation type="submission" date="2019-11" db="EMBL/GenBank/DDBJ databases">
        <title>A de novo genome assembly of a pear dwarfing rootstock.</title>
        <authorList>
            <person name="Wang F."/>
            <person name="Wang J."/>
            <person name="Li S."/>
            <person name="Zhang Y."/>
            <person name="Fang M."/>
            <person name="Ma L."/>
            <person name="Zhao Y."/>
            <person name="Jiang S."/>
        </authorList>
    </citation>
    <scope>NUCLEOTIDE SEQUENCE [LARGE SCALE GENOMIC DNA]</scope>
    <source>
        <strain evidence="2">S2</strain>
        <tissue evidence="2">Leaf</tissue>
    </source>
</reference>
<reference evidence="3" key="2">
    <citation type="submission" date="2019-10" db="EMBL/GenBank/DDBJ databases">
        <title>A de novo genome assembly of a pear dwarfing rootstock.</title>
        <authorList>
            <person name="Wang F."/>
            <person name="Wang J."/>
            <person name="Li S."/>
            <person name="Zhang Y."/>
            <person name="Fang M."/>
            <person name="Ma L."/>
            <person name="Zhao Y."/>
            <person name="Jiang S."/>
        </authorList>
    </citation>
    <scope>NUCLEOTIDE SEQUENCE [LARGE SCALE GENOMIC DNA]</scope>
</reference>
<dbReference type="GO" id="GO:0005634">
    <property type="term" value="C:nucleus"/>
    <property type="evidence" value="ECO:0007669"/>
    <property type="project" value="TreeGrafter"/>
</dbReference>
<dbReference type="InterPro" id="IPR046373">
    <property type="entry name" value="Acyl-CoA_Oxase/DH_mid-dom_sf"/>
</dbReference>
<dbReference type="Proteomes" id="UP000327157">
    <property type="component" value="Chromosome 9"/>
</dbReference>
<dbReference type="PANTHER" id="PTHR34798">
    <property type="entry name" value="PROTEIN TIME FOR COFFEE"/>
    <property type="match status" value="1"/>
</dbReference>
<organism evidence="2 3">
    <name type="scientific">Pyrus ussuriensis x Pyrus communis</name>
    <dbReference type="NCBI Taxonomy" id="2448454"/>
    <lineage>
        <taxon>Eukaryota</taxon>
        <taxon>Viridiplantae</taxon>
        <taxon>Streptophyta</taxon>
        <taxon>Embryophyta</taxon>
        <taxon>Tracheophyta</taxon>
        <taxon>Spermatophyta</taxon>
        <taxon>Magnoliopsida</taxon>
        <taxon>eudicotyledons</taxon>
        <taxon>Gunneridae</taxon>
        <taxon>Pentapetalae</taxon>
        <taxon>rosids</taxon>
        <taxon>fabids</taxon>
        <taxon>Rosales</taxon>
        <taxon>Rosaceae</taxon>
        <taxon>Amygdaloideae</taxon>
        <taxon>Maleae</taxon>
        <taxon>Pyrus</taxon>
    </lineage>
</organism>
<name>A0A5N5GGF8_9ROSA</name>
<sequence>MFPAQSAKEKTSQAANLVDAQRKQIVLQQALPPGPPTNILHGPAFIFPLSQQQAAPAPSVRPGSVKSSNAGGAASSSASNSASLSASAATAAAAPALSFNYPNMAGNEPQYLAILQINAYPFPMPPHVAAAATPRTSYLLLHTKIKSQHFTLRVAIPDPILLDSIRLAPNHPLRRVRVHPQGPPGAQRPDLSKVGFFLCTRDSWIHVFQQLHRPHRSWHEEPAEVLAQVGCVLRTQNIPVNTFVIPAEQVSSSHARIQIQVIQSNSPPSSAKLWPQKASWTSEPPPKSSAQESQHLTPNYPFPRNDAAQQLKLVECASKAAKLTVDTTSLSNYMRGKHREIRDRVLDYFNKRPELQTPVEILKDDHRELCMKQLVGLVRKAGIRPFRYVVDDPAKYFAILEAVGSVDMSLGIKMGVQYSLWGGFVLNLGTKKHKYKYFDGIDNMEYPGCFAMTELHHGSNVQGLQIVAAFDPLTDEFIIDTPPLRSSRSRLPAFTTL</sequence>